<dbReference type="CDD" id="cd14798">
    <property type="entry name" value="RX-CC_like"/>
    <property type="match status" value="1"/>
</dbReference>
<dbReference type="EMBL" id="KZ623481">
    <property type="protein sequence ID" value="RQO93900.1"/>
    <property type="molecule type" value="Genomic_DNA"/>
</dbReference>
<evidence type="ECO:0000256" key="1">
    <source>
        <dbReference type="ARBA" id="ARBA00022737"/>
    </source>
</evidence>
<keyword evidence="2" id="KW-0611">Plant defense</keyword>
<evidence type="ECO:0000256" key="2">
    <source>
        <dbReference type="ARBA" id="ARBA00022821"/>
    </source>
</evidence>
<dbReference type="AlphaFoldDB" id="A0A3N7FHM8"/>
<keyword evidence="1" id="KW-0677">Repeat</keyword>
<name>A0A3N7FHM8_POPTR</name>
<dbReference type="PANTHER" id="PTHR19338:SF32">
    <property type="entry name" value="OS06G0287500 PROTEIN"/>
    <property type="match status" value="1"/>
</dbReference>
<organism evidence="3">
    <name type="scientific">Populus trichocarpa</name>
    <name type="common">Western balsam poplar</name>
    <name type="synonym">Populus balsamifera subsp. trichocarpa</name>
    <dbReference type="NCBI Taxonomy" id="3694"/>
    <lineage>
        <taxon>Eukaryota</taxon>
        <taxon>Viridiplantae</taxon>
        <taxon>Streptophyta</taxon>
        <taxon>Embryophyta</taxon>
        <taxon>Tracheophyta</taxon>
        <taxon>Spermatophyta</taxon>
        <taxon>Magnoliopsida</taxon>
        <taxon>eudicotyledons</taxon>
        <taxon>Gunneridae</taxon>
        <taxon>Pentapetalae</taxon>
        <taxon>rosids</taxon>
        <taxon>fabids</taxon>
        <taxon>Malpighiales</taxon>
        <taxon>Salicaceae</taxon>
        <taxon>Saliceae</taxon>
        <taxon>Populus</taxon>
    </lineage>
</organism>
<proteinExistence type="predicted"/>
<reference evidence="3" key="1">
    <citation type="journal article" date="2006" name="Science">
        <title>The genome of black cottonwood, Populus trichocarpa (Torr. &amp; Gray).</title>
        <authorList>
            <person name="Tuskan G.A."/>
            <person name="Difazio S."/>
            <person name="Jansson S."/>
            <person name="Bohlmann J."/>
            <person name="Grigoriev I."/>
            <person name="Hellsten U."/>
            <person name="Putnam N."/>
            <person name="Ralph S."/>
            <person name="Rombauts S."/>
            <person name="Salamov A."/>
            <person name="Schein J."/>
            <person name="Sterck L."/>
            <person name="Aerts A."/>
            <person name="Bhalerao R.R."/>
            <person name="Bhalerao R.P."/>
            <person name="Blaudez D."/>
            <person name="Boerjan W."/>
            <person name="Brun A."/>
            <person name="Brunner A."/>
            <person name="Busov V."/>
            <person name="Campbell M."/>
            <person name="Carlson J."/>
            <person name="Chalot M."/>
            <person name="Chapman J."/>
            <person name="Chen G.L."/>
            <person name="Cooper D."/>
            <person name="Coutinho P.M."/>
            <person name="Couturier J."/>
            <person name="Covert S."/>
            <person name="Cronk Q."/>
            <person name="Cunningham R."/>
            <person name="Davis J."/>
            <person name="Degroeve S."/>
            <person name="Dejardin A."/>
            <person name="Depamphilis C."/>
            <person name="Detter J."/>
            <person name="Dirks B."/>
            <person name="Dubchak I."/>
            <person name="Duplessis S."/>
            <person name="Ehlting J."/>
            <person name="Ellis B."/>
            <person name="Gendler K."/>
            <person name="Goodstein D."/>
            <person name="Gribskov M."/>
            <person name="Grimwood J."/>
            <person name="Groover A."/>
            <person name="Gunter L."/>
            <person name="Hamberger B."/>
            <person name="Heinze B."/>
            <person name="Helariutta Y."/>
            <person name="Henrissat B."/>
            <person name="Holligan D."/>
            <person name="Holt R."/>
            <person name="Huang W."/>
            <person name="Islam-Faridi N."/>
            <person name="Jones S."/>
            <person name="Jones-Rhoades M."/>
            <person name="Jorgensen R."/>
            <person name="Joshi C."/>
            <person name="Kangasjarvi J."/>
            <person name="Karlsson J."/>
            <person name="Kelleher C."/>
            <person name="Kirkpatrick R."/>
            <person name="Kirst M."/>
            <person name="Kohler A."/>
            <person name="Kalluri U."/>
            <person name="Larimer F."/>
            <person name="Leebens-Mack J."/>
            <person name="Leple J.C."/>
            <person name="Locascio P."/>
            <person name="Lou Y."/>
            <person name="Lucas S."/>
            <person name="Martin F."/>
            <person name="Montanini B."/>
            <person name="Napoli C."/>
            <person name="Nelson D.R."/>
            <person name="Nelson C."/>
            <person name="Nieminen K."/>
            <person name="Nilsson O."/>
            <person name="Pereda V."/>
            <person name="Peter G."/>
            <person name="Philippe R."/>
            <person name="Pilate G."/>
            <person name="Poliakov A."/>
            <person name="Razumovskaya J."/>
            <person name="Richardson P."/>
            <person name="Rinaldi C."/>
            <person name="Ritland K."/>
            <person name="Rouze P."/>
            <person name="Ryaboy D."/>
            <person name="Schmutz J."/>
            <person name="Schrader J."/>
            <person name="Segerman B."/>
            <person name="Shin H."/>
            <person name="Siddiqui A."/>
            <person name="Sterky F."/>
            <person name="Terry A."/>
            <person name="Tsai C.J."/>
            <person name="Uberbacher E."/>
            <person name="Unneberg P."/>
            <person name="Vahala J."/>
            <person name="Wall K."/>
            <person name="Wessler S."/>
            <person name="Yang G."/>
            <person name="Yin T."/>
            <person name="Douglas C."/>
            <person name="Marra M."/>
            <person name="Sandberg G."/>
            <person name="Van de Peer Y."/>
            <person name="Rokhsar D."/>
        </authorList>
    </citation>
    <scope>NUCLEOTIDE SEQUENCE [LARGE SCALE GENOMIC DNA]</scope>
    <source>
        <strain evidence="3">Nisqually-1</strain>
    </source>
</reference>
<dbReference type="InterPro" id="IPR038005">
    <property type="entry name" value="RX-like_CC"/>
</dbReference>
<accession>A0A3N7FHM8</accession>
<dbReference type="PANTHER" id="PTHR19338">
    <property type="entry name" value="TRANSLOCASE OF INNER MITOCHONDRIAL MEMBRANE 13 HOMOLOG"/>
    <property type="match status" value="1"/>
</dbReference>
<gene>
    <name evidence="3" type="ORF">POPTR_T133350</name>
</gene>
<dbReference type="GO" id="GO:0006952">
    <property type="term" value="P:defense response"/>
    <property type="evidence" value="ECO:0007669"/>
    <property type="project" value="UniProtKB-KW"/>
</dbReference>
<dbReference type="InParanoid" id="A0A3N7FHM8"/>
<reference evidence="3" key="2">
    <citation type="submission" date="2017-07" db="EMBL/GenBank/DDBJ databases">
        <title>WGS assembly of Populus trichocarpa.</title>
        <authorList>
            <person name="Tuskan G."/>
            <person name="Difazio S."/>
            <person name="Jansson S."/>
            <person name="Bohlmann J."/>
            <person name="Grigoriev I."/>
            <person name="Hellsten U."/>
            <person name="Putnam N."/>
            <person name="Ralph S."/>
            <person name="Rombauts S."/>
            <person name="Salamov A."/>
            <person name="Schein J."/>
            <person name="Sterck L."/>
            <person name="Aerts A."/>
            <person name="Bhalerao R."/>
            <person name="Bhalerao R."/>
            <person name="Blaudez D."/>
            <person name="Boerjan W."/>
            <person name="Brun A."/>
            <person name="Brunner A."/>
            <person name="Busov V."/>
            <person name="Campbell M."/>
            <person name="Carlson J."/>
            <person name="Chalot M."/>
            <person name="Chapman J."/>
            <person name="Chen G."/>
            <person name="Cooper D."/>
            <person name="Coutinho P."/>
            <person name="Couturier J."/>
            <person name="Covert S."/>
            <person name="Cronk Q."/>
            <person name="Cunningham R."/>
            <person name="Davis J."/>
            <person name="Degroeve S."/>
            <person name="Dejardin A."/>
            <person name="Depamphilis C."/>
            <person name="Detter J."/>
            <person name="Dirks B."/>
            <person name="Dubchak I."/>
            <person name="Duplessis S."/>
            <person name="Ehlting J."/>
            <person name="Ellis B."/>
            <person name="Gendler K."/>
            <person name="Goodstein D."/>
            <person name="Gribskov M."/>
            <person name="Grimwood J."/>
            <person name="Groover A."/>
            <person name="Gunter L."/>
            <person name="Hamberger B."/>
            <person name="Heinze B."/>
            <person name="Helariutta Y."/>
            <person name="Henrissat B."/>
            <person name="Holligan D."/>
            <person name="Holt R."/>
            <person name="Huang W."/>
            <person name="Islam-Faridi N."/>
            <person name="Jones S."/>
            <person name="Jones-Rhoades M."/>
            <person name="Jorgensen R."/>
            <person name="Joshi C."/>
            <person name="Kangasjarvi J."/>
            <person name="Karlsson J."/>
            <person name="Kelleher C."/>
            <person name="Kirkpatrick R."/>
            <person name="Kirst M."/>
            <person name="Kohler A."/>
            <person name="Kalluri U."/>
            <person name="Larimer F."/>
            <person name="Leebens-Mack J."/>
            <person name="Leple J."/>
            <person name="Locascio P."/>
            <person name="Lou Y."/>
            <person name="Lucas S."/>
            <person name="Martin F."/>
            <person name="Montanini B."/>
            <person name="Napoli C."/>
            <person name="Nelson D."/>
            <person name="Nelson C."/>
            <person name="Nieminen K."/>
            <person name="Nilsson O."/>
            <person name="Pereda V."/>
            <person name="Peter G."/>
            <person name="Philippe R."/>
            <person name="Pilate G."/>
            <person name="Poliakov A."/>
            <person name="Razumovskaya J."/>
            <person name="Richardson P."/>
            <person name="Rinaldi C."/>
            <person name="Ritland K."/>
            <person name="Rouze P."/>
            <person name="Ryaboy D."/>
            <person name="Schmutz J."/>
            <person name="Schrader J."/>
            <person name="Segerman B."/>
            <person name="Shin H."/>
            <person name="Siddiqui A."/>
            <person name="Sterky F."/>
            <person name="Terry A."/>
            <person name="Tsai C."/>
            <person name="Uberbacher E."/>
            <person name="Unneberg P."/>
            <person name="Vahala J."/>
            <person name="Wall K."/>
            <person name="Wessler S."/>
            <person name="Yang G."/>
            <person name="Yin T."/>
            <person name="Douglas C."/>
            <person name="Marra M."/>
            <person name="Sandberg G."/>
            <person name="Van De Peer Y."/>
            <person name="Rokhsar D."/>
        </authorList>
    </citation>
    <scope>NUCLEOTIDE SEQUENCE</scope>
    <source>
        <strain evidence="3">Nisqually-1</strain>
    </source>
</reference>
<dbReference type="STRING" id="3694.A0A3N7FHM8"/>
<dbReference type="Gene3D" id="1.20.5.4130">
    <property type="match status" value="1"/>
</dbReference>
<evidence type="ECO:0000313" key="3">
    <source>
        <dbReference type="EMBL" id="RQO93900.1"/>
    </source>
</evidence>
<protein>
    <submittedName>
        <fullName evidence="3">Uncharacterized protein</fullName>
    </submittedName>
</protein>
<sequence length="167" mass="19416">MRKKGVRDVAYDAEDILEEFVLRFAPSHGSGFIHYLRNSYRSIRKLSARHRLAVQVQSIKARVKAISERRNAFSLNRIDMPSTSSATVEKWHDPRLAALYLDEADVVGIENPKHLLVSWLVEGEEKLSTFIKTIERHRGEDFWRVQHITTITRIYESQGRRVSETLL</sequence>